<evidence type="ECO:0000313" key="2">
    <source>
        <dbReference type="Proteomes" id="UP000481033"/>
    </source>
</evidence>
<dbReference type="Proteomes" id="UP000481033">
    <property type="component" value="Unassembled WGS sequence"/>
</dbReference>
<sequence length="254" mass="28458">MPMDRSLYPDNWDELALAIKTEAHWCCTECGRPCRRPGETREAAIFRLTLTEHPTVAELWEPSGADAVVSKLGRFTLTVAHLDHQPGNCDRTNLKALCAPCHGTYDLKQMGRKRVLKAERAGQLRIDDALNGTQLALLPEPVVYQRLDPRSGGRRTVVRKPLDAVGSKRKHRAPGNASGWIEERMGNRKRANPSVSYYYRWDSHKGRVSEYIRASQVTRVAGLIEAERPALEILRVVVDGKRKLSAVSAELLGK</sequence>
<comment type="caution">
    <text evidence="1">The sequence shown here is derived from an EMBL/GenBank/DDBJ whole genome shotgun (WGS) entry which is preliminary data.</text>
</comment>
<dbReference type="EMBL" id="QXHD01000001">
    <property type="protein sequence ID" value="NEZ54233.1"/>
    <property type="molecule type" value="Genomic_DNA"/>
</dbReference>
<keyword evidence="2" id="KW-1185">Reference proteome</keyword>
<accession>A0A6M0REE3</accession>
<proteinExistence type="predicted"/>
<gene>
    <name evidence="1" type="ORF">DXZ20_00625</name>
</gene>
<evidence type="ECO:0000313" key="1">
    <source>
        <dbReference type="EMBL" id="NEZ54233.1"/>
    </source>
</evidence>
<organism evidence="1 2">
    <name type="scientific">Adonisia turfae CCMR0081</name>
    <dbReference type="NCBI Taxonomy" id="2292702"/>
    <lineage>
        <taxon>Bacteria</taxon>
        <taxon>Bacillati</taxon>
        <taxon>Cyanobacteriota</taxon>
        <taxon>Adonisia</taxon>
        <taxon>Adonisia turfae</taxon>
    </lineage>
</organism>
<protein>
    <recommendedName>
        <fullName evidence="3">HNH endonuclease</fullName>
    </recommendedName>
</protein>
<reference evidence="1 2" key="1">
    <citation type="journal article" date="2020" name="Microb. Ecol.">
        <title>Ecogenomics of the Marine Benthic Filamentous Cyanobacterium Adonisia.</title>
        <authorList>
            <person name="Walter J.M."/>
            <person name="Coutinho F.H."/>
            <person name="Leomil L."/>
            <person name="Hargreaves P.I."/>
            <person name="Campeao M.E."/>
            <person name="Vieira V.V."/>
            <person name="Silva B.S."/>
            <person name="Fistarol G.O."/>
            <person name="Salomon P.S."/>
            <person name="Sawabe T."/>
            <person name="Mino S."/>
            <person name="Hosokawa M."/>
            <person name="Miyashita H."/>
            <person name="Maruyama F."/>
            <person name="van Verk M.C."/>
            <person name="Dutilh B.E."/>
            <person name="Thompson C.C."/>
            <person name="Thompson F.L."/>
        </authorList>
    </citation>
    <scope>NUCLEOTIDE SEQUENCE [LARGE SCALE GENOMIC DNA]</scope>
    <source>
        <strain evidence="1 2">CCMR0081</strain>
    </source>
</reference>
<dbReference type="RefSeq" id="WP_163695656.1">
    <property type="nucleotide sequence ID" value="NZ_QXHD01000001.1"/>
</dbReference>
<evidence type="ECO:0008006" key="3">
    <source>
        <dbReference type="Google" id="ProtNLM"/>
    </source>
</evidence>
<dbReference type="AlphaFoldDB" id="A0A6M0REE3"/>
<name>A0A6M0REE3_9CYAN</name>